<dbReference type="RefSeq" id="WP_284063792.1">
    <property type="nucleotide sequence ID" value="NZ_CP126159.1"/>
</dbReference>
<gene>
    <name evidence="2" type="ORF">ACFQFD_01010</name>
</gene>
<dbReference type="AlphaFoldDB" id="A0ABD5T960"/>
<dbReference type="InterPro" id="IPR009359">
    <property type="entry name" value="PaaB"/>
</dbReference>
<name>A0ABD5T960_9EURY</name>
<protein>
    <submittedName>
        <fullName evidence="2">Htur_1727 family rSAM-partnered candidate RiPP</fullName>
    </submittedName>
</protein>
<evidence type="ECO:0000313" key="2">
    <source>
        <dbReference type="EMBL" id="MFC6784613.1"/>
    </source>
</evidence>
<dbReference type="NCBIfam" id="TIGR04031">
    <property type="entry name" value="Htur_1727_fam"/>
    <property type="match status" value="1"/>
</dbReference>
<sequence length="101" mass="10893">MTDADQRTHTARRVRVDEPRADDSTEWEVFLRGSAADPLRHAGSVTAPSSDVAHEQASTLFPDASTLWLMRSDSVARFTERDLGVEYDGDAAAAGDGGVES</sequence>
<dbReference type="InterPro" id="IPR023976">
    <property type="entry name" value="CHP04031_Htur1727"/>
</dbReference>
<comment type="caution">
    <text evidence="2">The sequence shown here is derived from an EMBL/GenBank/DDBJ whole genome shotgun (WGS) entry which is preliminary data.</text>
</comment>
<dbReference type="Pfam" id="PF06243">
    <property type="entry name" value="PaaB"/>
    <property type="match status" value="1"/>
</dbReference>
<reference evidence="2 3" key="1">
    <citation type="journal article" date="2019" name="Int. J. Syst. Evol. Microbiol.">
        <title>The Global Catalogue of Microorganisms (GCM) 10K type strain sequencing project: providing services to taxonomists for standard genome sequencing and annotation.</title>
        <authorList>
            <consortium name="The Broad Institute Genomics Platform"/>
            <consortium name="The Broad Institute Genome Sequencing Center for Infectious Disease"/>
            <person name="Wu L."/>
            <person name="Ma J."/>
        </authorList>
    </citation>
    <scope>NUCLEOTIDE SEQUENCE [LARGE SCALE GENOMIC DNA]</scope>
    <source>
        <strain evidence="2 3">SYNS20</strain>
    </source>
</reference>
<dbReference type="GeneID" id="81211329"/>
<evidence type="ECO:0000256" key="1">
    <source>
        <dbReference type="SAM" id="MobiDB-lite"/>
    </source>
</evidence>
<accession>A0ABD5T960</accession>
<evidence type="ECO:0000313" key="3">
    <source>
        <dbReference type="Proteomes" id="UP001596443"/>
    </source>
</evidence>
<dbReference type="Proteomes" id="UP001596443">
    <property type="component" value="Unassembled WGS sequence"/>
</dbReference>
<dbReference type="InterPro" id="IPR038693">
    <property type="entry name" value="PaaB_sf"/>
</dbReference>
<keyword evidence="3" id="KW-1185">Reference proteome</keyword>
<dbReference type="EMBL" id="JBHSWX010000001">
    <property type="protein sequence ID" value="MFC6784613.1"/>
    <property type="molecule type" value="Genomic_DNA"/>
</dbReference>
<organism evidence="2 3">
    <name type="scientific">Halobaculum halobium</name>
    <dbReference type="NCBI Taxonomy" id="3032281"/>
    <lineage>
        <taxon>Archaea</taxon>
        <taxon>Methanobacteriati</taxon>
        <taxon>Methanobacteriota</taxon>
        <taxon>Stenosarchaea group</taxon>
        <taxon>Halobacteria</taxon>
        <taxon>Halobacteriales</taxon>
        <taxon>Haloferacaceae</taxon>
        <taxon>Halobaculum</taxon>
    </lineage>
</organism>
<feature type="region of interest" description="Disordered" evidence="1">
    <location>
        <begin position="1"/>
        <end position="23"/>
    </location>
</feature>
<dbReference type="Gene3D" id="3.10.20.520">
    <property type="entry name" value="Phenylacetic acid degradation B"/>
    <property type="match status" value="1"/>
</dbReference>
<proteinExistence type="predicted"/>